<dbReference type="GO" id="GO:0005829">
    <property type="term" value="C:cytosol"/>
    <property type="evidence" value="ECO:0007669"/>
    <property type="project" value="TreeGrafter"/>
</dbReference>
<keyword evidence="2 3" id="KW-0690">Ribosome biogenesis</keyword>
<dbReference type="PROSITE" id="PS01319">
    <property type="entry name" value="RBFA"/>
    <property type="match status" value="1"/>
</dbReference>
<dbReference type="Proteomes" id="UP000177230">
    <property type="component" value="Unassembled WGS sequence"/>
</dbReference>
<dbReference type="EMBL" id="MFFM01000034">
    <property type="protein sequence ID" value="OGF12004.1"/>
    <property type="molecule type" value="Genomic_DNA"/>
</dbReference>
<evidence type="ECO:0000256" key="3">
    <source>
        <dbReference type="HAMAP-Rule" id="MF_00003"/>
    </source>
</evidence>
<name>A0A1F5RC61_9BACT</name>
<protein>
    <recommendedName>
        <fullName evidence="3">Ribosome-binding factor A</fullName>
    </recommendedName>
</protein>
<keyword evidence="1 3" id="KW-0963">Cytoplasm</keyword>
<dbReference type="GO" id="GO:0043024">
    <property type="term" value="F:ribosomal small subunit binding"/>
    <property type="evidence" value="ECO:0007669"/>
    <property type="project" value="TreeGrafter"/>
</dbReference>
<comment type="caution">
    <text evidence="4">The sequence shown here is derived from an EMBL/GenBank/DDBJ whole genome shotgun (WGS) entry which is preliminary data.</text>
</comment>
<comment type="similarity">
    <text evidence="3">Belongs to the RbfA family.</text>
</comment>
<dbReference type="NCBIfam" id="TIGR00082">
    <property type="entry name" value="rbfA"/>
    <property type="match status" value="1"/>
</dbReference>
<evidence type="ECO:0000256" key="2">
    <source>
        <dbReference type="ARBA" id="ARBA00022517"/>
    </source>
</evidence>
<dbReference type="AlphaFoldDB" id="A0A1F5RC61"/>
<dbReference type="Pfam" id="PF02033">
    <property type="entry name" value="RBFA"/>
    <property type="match status" value="1"/>
</dbReference>
<dbReference type="InterPro" id="IPR000238">
    <property type="entry name" value="RbfA"/>
</dbReference>
<dbReference type="SUPFAM" id="SSF89919">
    <property type="entry name" value="Ribosome-binding factor A, RbfA"/>
    <property type="match status" value="1"/>
</dbReference>
<evidence type="ECO:0000313" key="4">
    <source>
        <dbReference type="EMBL" id="OGF12004.1"/>
    </source>
</evidence>
<dbReference type="GO" id="GO:0030490">
    <property type="term" value="P:maturation of SSU-rRNA"/>
    <property type="evidence" value="ECO:0007669"/>
    <property type="project" value="UniProtKB-UniRule"/>
</dbReference>
<comment type="subcellular location">
    <subcellularLocation>
        <location evidence="3">Cytoplasm</location>
    </subcellularLocation>
</comment>
<comment type="subunit">
    <text evidence="3">Monomer. Binds 30S ribosomal subunits, but not 50S ribosomal subunits or 70S ribosomes.</text>
</comment>
<reference evidence="4 5" key="1">
    <citation type="journal article" date="2016" name="Nat. Commun.">
        <title>Thousands of microbial genomes shed light on interconnected biogeochemical processes in an aquifer system.</title>
        <authorList>
            <person name="Anantharaman K."/>
            <person name="Brown C.T."/>
            <person name="Hug L.A."/>
            <person name="Sharon I."/>
            <person name="Castelle C.J."/>
            <person name="Probst A.J."/>
            <person name="Thomas B.C."/>
            <person name="Singh A."/>
            <person name="Wilkins M.J."/>
            <person name="Karaoz U."/>
            <person name="Brodie E.L."/>
            <person name="Williams K.H."/>
            <person name="Hubbard S.S."/>
            <person name="Banfield J.F."/>
        </authorList>
    </citation>
    <scope>NUCLEOTIDE SEQUENCE [LARGE SCALE GENOMIC DNA]</scope>
</reference>
<dbReference type="InterPro" id="IPR015946">
    <property type="entry name" value="KH_dom-like_a/b"/>
</dbReference>
<dbReference type="PANTHER" id="PTHR33515:SF1">
    <property type="entry name" value="RIBOSOME-BINDING FACTOR A, CHLOROPLASTIC-RELATED"/>
    <property type="match status" value="1"/>
</dbReference>
<sequence length="121" mass="13993">MHFKRSSQVAEVIKREMSDIISNHIKDPRLGFITVTGVDLTDDLRYAKVFVSIFGEEDKRQESLKGLESAKGFIRREMGSRLRLRYCPDLSFRLDESIAYGDKIDRLLNQISPKEKPDDSQ</sequence>
<gene>
    <name evidence="3" type="primary">rbfA</name>
    <name evidence="4" type="ORF">A2024_03180</name>
</gene>
<organism evidence="4 5">
    <name type="scientific">Candidatus Edwardsbacteria bacterium GWF2_54_11</name>
    <dbReference type="NCBI Taxonomy" id="1817851"/>
    <lineage>
        <taxon>Bacteria</taxon>
        <taxon>Candidatus Edwardsiibacteriota</taxon>
    </lineage>
</organism>
<proteinExistence type="inferred from homology"/>
<comment type="function">
    <text evidence="3">One of several proteins that assist in the late maturation steps of the functional core of the 30S ribosomal subunit. Associates with free 30S ribosomal subunits (but not with 30S subunits that are part of 70S ribosomes or polysomes). Required for efficient processing of 16S rRNA. May interact with the 5'-terminal helix region of 16S rRNA.</text>
</comment>
<evidence type="ECO:0000256" key="1">
    <source>
        <dbReference type="ARBA" id="ARBA00022490"/>
    </source>
</evidence>
<dbReference type="PANTHER" id="PTHR33515">
    <property type="entry name" value="RIBOSOME-BINDING FACTOR A, CHLOROPLASTIC-RELATED"/>
    <property type="match status" value="1"/>
</dbReference>
<dbReference type="Gene3D" id="3.30.300.20">
    <property type="match status" value="1"/>
</dbReference>
<dbReference type="FunFam" id="3.30.300.20:FF:000009">
    <property type="entry name" value="Ribosome-binding factor A"/>
    <property type="match status" value="1"/>
</dbReference>
<dbReference type="HAMAP" id="MF_00003">
    <property type="entry name" value="RbfA"/>
    <property type="match status" value="1"/>
</dbReference>
<accession>A0A1F5RC61</accession>
<dbReference type="InterPro" id="IPR023799">
    <property type="entry name" value="RbfA_dom_sf"/>
</dbReference>
<evidence type="ECO:0000313" key="5">
    <source>
        <dbReference type="Proteomes" id="UP000177230"/>
    </source>
</evidence>
<dbReference type="InterPro" id="IPR020053">
    <property type="entry name" value="Ribosome-bd_factorA_CS"/>
</dbReference>